<keyword evidence="2" id="KW-0233">DNA recombination</keyword>
<dbReference type="PANTHER" id="PTHR30349:SF94">
    <property type="entry name" value="INTEGRASE_RECOMBINASE HI_1414-RELATED"/>
    <property type="match status" value="1"/>
</dbReference>
<evidence type="ECO:0000256" key="1">
    <source>
        <dbReference type="ARBA" id="ARBA00023125"/>
    </source>
</evidence>
<dbReference type="InterPro" id="IPR050090">
    <property type="entry name" value="Tyrosine_recombinase_XerCD"/>
</dbReference>
<evidence type="ECO:0000259" key="3">
    <source>
        <dbReference type="PROSITE" id="PS51898"/>
    </source>
</evidence>
<evidence type="ECO:0000259" key="4">
    <source>
        <dbReference type="PROSITE" id="PS51900"/>
    </source>
</evidence>
<dbReference type="InterPro" id="IPR025269">
    <property type="entry name" value="SAM-like_dom"/>
</dbReference>
<proteinExistence type="predicted"/>
<reference evidence="5" key="1">
    <citation type="submission" date="2018-05" db="EMBL/GenBank/DDBJ databases">
        <authorList>
            <person name="Lanie J.A."/>
            <person name="Ng W.-L."/>
            <person name="Kazmierczak K.M."/>
            <person name="Andrzejewski T.M."/>
            <person name="Davidsen T.M."/>
            <person name="Wayne K.J."/>
            <person name="Tettelin H."/>
            <person name="Glass J.I."/>
            <person name="Rusch D."/>
            <person name="Podicherti R."/>
            <person name="Tsui H.-C.T."/>
            <person name="Winkler M.E."/>
        </authorList>
    </citation>
    <scope>NUCLEOTIDE SEQUENCE</scope>
</reference>
<accession>A0A382NHF3</accession>
<dbReference type="InterPro" id="IPR013762">
    <property type="entry name" value="Integrase-like_cat_sf"/>
</dbReference>
<dbReference type="InterPro" id="IPR011010">
    <property type="entry name" value="DNA_brk_join_enz"/>
</dbReference>
<dbReference type="GO" id="GO:0015074">
    <property type="term" value="P:DNA integration"/>
    <property type="evidence" value="ECO:0007669"/>
    <property type="project" value="InterPro"/>
</dbReference>
<dbReference type="AlphaFoldDB" id="A0A382NHF3"/>
<keyword evidence="1" id="KW-0238">DNA-binding</keyword>
<dbReference type="GO" id="GO:0006310">
    <property type="term" value="P:DNA recombination"/>
    <property type="evidence" value="ECO:0007669"/>
    <property type="project" value="UniProtKB-KW"/>
</dbReference>
<evidence type="ECO:0008006" key="6">
    <source>
        <dbReference type="Google" id="ProtNLM"/>
    </source>
</evidence>
<feature type="domain" description="Core-binding (CB)" evidence="4">
    <location>
        <begin position="30"/>
        <end position="110"/>
    </location>
</feature>
<feature type="non-terminal residue" evidence="5">
    <location>
        <position position="1"/>
    </location>
</feature>
<dbReference type="InterPro" id="IPR044068">
    <property type="entry name" value="CB"/>
</dbReference>
<protein>
    <recommendedName>
        <fullName evidence="6">Tyr recombinase domain-containing protein</fullName>
    </recommendedName>
</protein>
<dbReference type="Pfam" id="PF00589">
    <property type="entry name" value="Phage_integrase"/>
    <property type="match status" value="1"/>
</dbReference>
<dbReference type="PANTHER" id="PTHR30349">
    <property type="entry name" value="PHAGE INTEGRASE-RELATED"/>
    <property type="match status" value="1"/>
</dbReference>
<dbReference type="Gene3D" id="1.10.150.130">
    <property type="match status" value="1"/>
</dbReference>
<dbReference type="Gene3D" id="1.10.443.10">
    <property type="entry name" value="Intergrase catalytic core"/>
    <property type="match status" value="1"/>
</dbReference>
<dbReference type="Pfam" id="PF13102">
    <property type="entry name" value="Phage_int_SAM_5"/>
    <property type="match status" value="1"/>
</dbReference>
<dbReference type="CDD" id="cd00796">
    <property type="entry name" value="INT_Rci_Hp1_C"/>
    <property type="match status" value="1"/>
</dbReference>
<dbReference type="PROSITE" id="PS51898">
    <property type="entry name" value="TYR_RECOMBINASE"/>
    <property type="match status" value="1"/>
</dbReference>
<organism evidence="5">
    <name type="scientific">marine metagenome</name>
    <dbReference type="NCBI Taxonomy" id="408172"/>
    <lineage>
        <taxon>unclassified sequences</taxon>
        <taxon>metagenomes</taxon>
        <taxon>ecological metagenomes</taxon>
    </lineage>
</organism>
<dbReference type="SUPFAM" id="SSF56349">
    <property type="entry name" value="DNA breaking-rejoining enzymes"/>
    <property type="match status" value="1"/>
</dbReference>
<dbReference type="EMBL" id="UINC01100432">
    <property type="protein sequence ID" value="SVC60486.1"/>
    <property type="molecule type" value="Genomic_DNA"/>
</dbReference>
<dbReference type="PROSITE" id="PS51900">
    <property type="entry name" value="CB"/>
    <property type="match status" value="1"/>
</dbReference>
<feature type="domain" description="Tyr recombinase" evidence="3">
    <location>
        <begin position="133"/>
        <end position="326"/>
    </location>
</feature>
<name>A0A382NHF3_9ZZZZ</name>
<dbReference type="InterPro" id="IPR010998">
    <property type="entry name" value="Integrase_recombinase_N"/>
</dbReference>
<dbReference type="GO" id="GO:0003677">
    <property type="term" value="F:DNA binding"/>
    <property type="evidence" value="ECO:0007669"/>
    <property type="project" value="UniProtKB-KW"/>
</dbReference>
<gene>
    <name evidence="5" type="ORF">METZ01_LOCUS313340</name>
</gene>
<evidence type="ECO:0000313" key="5">
    <source>
        <dbReference type="EMBL" id="SVC60486.1"/>
    </source>
</evidence>
<evidence type="ECO:0000256" key="2">
    <source>
        <dbReference type="ARBA" id="ARBA00023172"/>
    </source>
</evidence>
<dbReference type="InterPro" id="IPR002104">
    <property type="entry name" value="Integrase_catalytic"/>
</dbReference>
<sequence length="329" mass="38702">DAVKWAYRTEAQIETGTYLTIKKQERLNEIRVCELLDIFYDKTKAKSKHPRRFEYEVNHLKRFDIANLYLSQLDTKILAEFRDEQLEKGKAPSTVMKYLGLISRALNKARRELDIPVNFNPVSLVEKPKERPKVDRTLDEGEWLRLIEYASKTNFEVQGKLKNQHMKVGKLTHYPNRKRRPLYFMKQIIIFARETLMRQGEIFNLRKQDVDFLSGTAIIRKAKNDDPRKIGLSPLAMEQLKSLPPSYDGRFFPIKSRQVFDGYWRLVVRDAKVDFNFHQLRHMGANDLIKSGWSIAEVQAQGGWKTLKALQRYLHIQAEHLAKKLKERG</sequence>